<proteinExistence type="predicted"/>
<dbReference type="EMBL" id="JAQSIO010000002">
    <property type="protein sequence ID" value="MDD0814690.1"/>
    <property type="molecule type" value="Genomic_DNA"/>
</dbReference>
<evidence type="ECO:0000259" key="2">
    <source>
        <dbReference type="PROSITE" id="PS50937"/>
    </source>
</evidence>
<gene>
    <name evidence="3" type="ORF">PSQ39_08620</name>
</gene>
<evidence type="ECO:0000313" key="3">
    <source>
        <dbReference type="EMBL" id="MDD0814690.1"/>
    </source>
</evidence>
<dbReference type="Gene3D" id="1.10.1660.10">
    <property type="match status" value="1"/>
</dbReference>
<dbReference type="Pfam" id="PF13411">
    <property type="entry name" value="MerR_1"/>
    <property type="match status" value="1"/>
</dbReference>
<dbReference type="Proteomes" id="UP001528672">
    <property type="component" value="Unassembled WGS sequence"/>
</dbReference>
<dbReference type="RefSeq" id="WP_273926331.1">
    <property type="nucleotide sequence ID" value="NZ_JAQSIO010000002.1"/>
</dbReference>
<sequence length="160" mass="18040">MSSPTHTSAPVWRIGEIAQRSGVSVANVRYYEREGLLDPAPRRDNQYRVYGEGELQRLRFIRLCRSFDMSLDEVRTLLALDLTRAEDCQRAQQAVQAHLQHVQARLAELRGLEAQLQHLEAHCAGEGPRCSLIEALHQQARQLPTEPQISGLGRGVGRHV</sequence>
<dbReference type="SMART" id="SM00422">
    <property type="entry name" value="HTH_MERR"/>
    <property type="match status" value="1"/>
</dbReference>
<dbReference type="InterPro" id="IPR047057">
    <property type="entry name" value="MerR_fam"/>
</dbReference>
<evidence type="ECO:0000313" key="4">
    <source>
        <dbReference type="Proteomes" id="UP001528672"/>
    </source>
</evidence>
<organism evidence="3 4">
    <name type="scientific">Curvibacter microcysteis</name>
    <dbReference type="NCBI Taxonomy" id="3026419"/>
    <lineage>
        <taxon>Bacteria</taxon>
        <taxon>Pseudomonadati</taxon>
        <taxon>Pseudomonadota</taxon>
        <taxon>Betaproteobacteria</taxon>
        <taxon>Burkholderiales</taxon>
        <taxon>Comamonadaceae</taxon>
        <taxon>Curvibacter</taxon>
    </lineage>
</organism>
<dbReference type="PANTHER" id="PTHR30204:SF92">
    <property type="entry name" value="HTH-TYPE TRANSCRIPTIONAL REGULATOR ZNTR"/>
    <property type="match status" value="1"/>
</dbReference>
<dbReference type="InterPro" id="IPR009061">
    <property type="entry name" value="DNA-bd_dom_put_sf"/>
</dbReference>
<keyword evidence="4" id="KW-1185">Reference proteome</keyword>
<feature type="domain" description="HTH merR-type" evidence="2">
    <location>
        <begin position="11"/>
        <end position="80"/>
    </location>
</feature>
<dbReference type="SUPFAM" id="SSF46955">
    <property type="entry name" value="Putative DNA-binding domain"/>
    <property type="match status" value="1"/>
</dbReference>
<evidence type="ECO:0000256" key="1">
    <source>
        <dbReference type="ARBA" id="ARBA00023125"/>
    </source>
</evidence>
<accession>A0ABT5ME83</accession>
<protein>
    <submittedName>
        <fullName evidence="3">MerR family transcriptional regulator</fullName>
    </submittedName>
</protein>
<name>A0ABT5ME83_9BURK</name>
<reference evidence="3 4" key="1">
    <citation type="submission" date="2023-02" db="EMBL/GenBank/DDBJ databases">
        <title>Bacterial whole genome sequence for Curvibacter sp. HBC28.</title>
        <authorList>
            <person name="Le V."/>
            <person name="Ko S.-R."/>
            <person name="Ahn C.-Y."/>
            <person name="Oh H.-M."/>
        </authorList>
    </citation>
    <scope>NUCLEOTIDE SEQUENCE [LARGE SCALE GENOMIC DNA]</scope>
    <source>
        <strain evidence="3 4">HBC28</strain>
    </source>
</reference>
<dbReference type="PANTHER" id="PTHR30204">
    <property type="entry name" value="REDOX-CYCLING DRUG-SENSING TRANSCRIPTIONAL ACTIVATOR SOXR"/>
    <property type="match status" value="1"/>
</dbReference>
<comment type="caution">
    <text evidence="3">The sequence shown here is derived from an EMBL/GenBank/DDBJ whole genome shotgun (WGS) entry which is preliminary data.</text>
</comment>
<dbReference type="InterPro" id="IPR000551">
    <property type="entry name" value="MerR-type_HTH_dom"/>
</dbReference>
<dbReference type="PROSITE" id="PS00552">
    <property type="entry name" value="HTH_MERR_1"/>
    <property type="match status" value="1"/>
</dbReference>
<dbReference type="PROSITE" id="PS50937">
    <property type="entry name" value="HTH_MERR_2"/>
    <property type="match status" value="1"/>
</dbReference>
<dbReference type="PRINTS" id="PR00040">
    <property type="entry name" value="HTHMERR"/>
</dbReference>
<keyword evidence="1" id="KW-0238">DNA-binding</keyword>